<dbReference type="EMBL" id="CAJJDO010000121">
    <property type="protein sequence ID" value="CAD8199479.1"/>
    <property type="molecule type" value="Genomic_DNA"/>
</dbReference>
<organism evidence="1 2">
    <name type="scientific">Paramecium pentaurelia</name>
    <dbReference type="NCBI Taxonomy" id="43138"/>
    <lineage>
        <taxon>Eukaryota</taxon>
        <taxon>Sar</taxon>
        <taxon>Alveolata</taxon>
        <taxon>Ciliophora</taxon>
        <taxon>Intramacronucleata</taxon>
        <taxon>Oligohymenophorea</taxon>
        <taxon>Peniculida</taxon>
        <taxon>Parameciidae</taxon>
        <taxon>Paramecium</taxon>
    </lineage>
</organism>
<dbReference type="AlphaFoldDB" id="A0A8S1XEW1"/>
<proteinExistence type="predicted"/>
<sequence length="408" mass="48245">MLQANFFRFQQMRVFKNSQNYIMFIQKTLYLILNWINNNKFANVQSLIINYHNLQKKVNIISQIYFTHFMLMAILNHISNIQKQVMLKLLKRTLLNIIVLSKNGTPSLYKEQYEKQQLKLKQASLEQTATFLNSKTNLSFLICRIAQTDYDLIQFVGDLSRQDFPEQFQKGINKLFQKIFYDQYFYKVKVLRKILEQICNDSRIDVQNIIQSSCELNQGIEQLQLKPYYQFNMNQFCFIELFGTALANELNQLKSTLTSKRLAILKVIVCDIEQQTLQQNLEQLQVQQEQGLIKNISQLLEDYSVYINLVYLCNNHLKNKNANLPPYLSAISQICLQILQDINLTQTSNSIYEIFAKQLDETLCFNSFQVESDAQRAYRSQIKRQYYQQKLTIQDQDLAIKLQRLQLN</sequence>
<evidence type="ECO:0000313" key="1">
    <source>
        <dbReference type="EMBL" id="CAD8199479.1"/>
    </source>
</evidence>
<evidence type="ECO:0000313" key="2">
    <source>
        <dbReference type="Proteomes" id="UP000689195"/>
    </source>
</evidence>
<reference evidence="1" key="1">
    <citation type="submission" date="2021-01" db="EMBL/GenBank/DDBJ databases">
        <authorList>
            <consortium name="Genoscope - CEA"/>
            <person name="William W."/>
        </authorList>
    </citation>
    <scope>NUCLEOTIDE SEQUENCE</scope>
</reference>
<gene>
    <name evidence="1" type="ORF">PPENT_87.1.T1210200</name>
</gene>
<name>A0A8S1XEW1_9CILI</name>
<protein>
    <submittedName>
        <fullName evidence="1">Uncharacterized protein</fullName>
    </submittedName>
</protein>
<comment type="caution">
    <text evidence="1">The sequence shown here is derived from an EMBL/GenBank/DDBJ whole genome shotgun (WGS) entry which is preliminary data.</text>
</comment>
<keyword evidence="2" id="KW-1185">Reference proteome</keyword>
<dbReference type="Proteomes" id="UP000689195">
    <property type="component" value="Unassembled WGS sequence"/>
</dbReference>
<accession>A0A8S1XEW1</accession>